<evidence type="ECO:0000256" key="2">
    <source>
        <dbReference type="PROSITE-ProRule" id="PRU00335"/>
    </source>
</evidence>
<dbReference type="RefSeq" id="WP_067510922.1">
    <property type="nucleotide sequence ID" value="NZ_CP107943.1"/>
</dbReference>
<feature type="DNA-binding region" description="H-T-H motif" evidence="2">
    <location>
        <begin position="53"/>
        <end position="72"/>
    </location>
</feature>
<keyword evidence="5" id="KW-1185">Reference proteome</keyword>
<protein>
    <submittedName>
        <fullName evidence="4">TetR family transcriptional regulator</fullName>
    </submittedName>
</protein>
<evidence type="ECO:0000313" key="4">
    <source>
        <dbReference type="EMBL" id="RBO96067.1"/>
    </source>
</evidence>
<dbReference type="Pfam" id="PF00440">
    <property type="entry name" value="TetR_N"/>
    <property type="match status" value="1"/>
</dbReference>
<dbReference type="PROSITE" id="PS50977">
    <property type="entry name" value="HTH_TETR_2"/>
    <property type="match status" value="1"/>
</dbReference>
<dbReference type="InterPro" id="IPR050109">
    <property type="entry name" value="HTH-type_TetR-like_transc_reg"/>
</dbReference>
<comment type="caution">
    <text evidence="4">The sequence shown here is derived from an EMBL/GenBank/DDBJ whole genome shotgun (WGS) entry which is preliminary data.</text>
</comment>
<dbReference type="PANTHER" id="PTHR30055:SF153">
    <property type="entry name" value="HTH-TYPE TRANSCRIPTIONAL REPRESSOR RV3405C"/>
    <property type="match status" value="1"/>
</dbReference>
<dbReference type="Proteomes" id="UP000252586">
    <property type="component" value="Unassembled WGS sequence"/>
</dbReference>
<dbReference type="PANTHER" id="PTHR30055">
    <property type="entry name" value="HTH-TYPE TRANSCRIPTIONAL REGULATOR RUTR"/>
    <property type="match status" value="1"/>
</dbReference>
<dbReference type="Gene3D" id="1.10.357.10">
    <property type="entry name" value="Tetracycline Repressor, domain 2"/>
    <property type="match status" value="1"/>
</dbReference>
<keyword evidence="1 2" id="KW-0238">DNA-binding</keyword>
<proteinExistence type="predicted"/>
<dbReference type="AlphaFoldDB" id="A0A366E185"/>
<dbReference type="STRING" id="1210090.GCA_001613185_04210"/>
<dbReference type="OrthoDB" id="6077212at2"/>
<evidence type="ECO:0000259" key="3">
    <source>
        <dbReference type="PROSITE" id="PS50977"/>
    </source>
</evidence>
<accession>A0A366E185</accession>
<evidence type="ECO:0000313" key="5">
    <source>
        <dbReference type="Proteomes" id="UP000252586"/>
    </source>
</evidence>
<feature type="domain" description="HTH tetR-type" evidence="3">
    <location>
        <begin position="30"/>
        <end position="90"/>
    </location>
</feature>
<dbReference type="InterPro" id="IPR009057">
    <property type="entry name" value="Homeodomain-like_sf"/>
</dbReference>
<reference evidence="4 5" key="1">
    <citation type="submission" date="2018-06" db="EMBL/GenBank/DDBJ databases">
        <title>Genomic Encyclopedia of Type Strains, Phase IV (KMG-IV): sequencing the most valuable type-strain genomes for metagenomic binning, comparative biology and taxonomic classification.</title>
        <authorList>
            <person name="Goeker M."/>
        </authorList>
    </citation>
    <scope>NUCLEOTIDE SEQUENCE [LARGE SCALE GENOMIC DNA]</scope>
    <source>
        <strain evidence="4 5">DSM 44599</strain>
    </source>
</reference>
<gene>
    <name evidence="4" type="ORF">DFR74_10178</name>
</gene>
<dbReference type="PRINTS" id="PR00455">
    <property type="entry name" value="HTHTETR"/>
</dbReference>
<dbReference type="InterPro" id="IPR001647">
    <property type="entry name" value="HTH_TetR"/>
</dbReference>
<dbReference type="GO" id="GO:0003700">
    <property type="term" value="F:DNA-binding transcription factor activity"/>
    <property type="evidence" value="ECO:0007669"/>
    <property type="project" value="TreeGrafter"/>
</dbReference>
<sequence length="223" mass="24852">MEPQPARGADRDSLIERAYLEAVERVDELDELRSRLLDAAYEQFCRFGIQRSTMDDVARRAGVSRITVYRRFATKDALVEQVVLRQFRQYFDRFLVDIQRATSAADRVVLGFVSSLRAIRGNPLIDGLISAEPGYLATSLIGDGGRTVATVHQFVAGQLRAEVRAGTISGEVNVELVAELFVRLCTSFLTIPSHVIDLDDDDQLAAVAEQFLVPMLTPPPKKR</sequence>
<dbReference type="EMBL" id="QNRE01000001">
    <property type="protein sequence ID" value="RBO96067.1"/>
    <property type="molecule type" value="Genomic_DNA"/>
</dbReference>
<evidence type="ECO:0000256" key="1">
    <source>
        <dbReference type="ARBA" id="ARBA00023125"/>
    </source>
</evidence>
<organism evidence="4 5">
    <name type="scientific">Nocardia puris</name>
    <dbReference type="NCBI Taxonomy" id="208602"/>
    <lineage>
        <taxon>Bacteria</taxon>
        <taxon>Bacillati</taxon>
        <taxon>Actinomycetota</taxon>
        <taxon>Actinomycetes</taxon>
        <taxon>Mycobacteriales</taxon>
        <taxon>Nocardiaceae</taxon>
        <taxon>Nocardia</taxon>
    </lineage>
</organism>
<dbReference type="SUPFAM" id="SSF46689">
    <property type="entry name" value="Homeodomain-like"/>
    <property type="match status" value="1"/>
</dbReference>
<dbReference type="GO" id="GO:0000976">
    <property type="term" value="F:transcription cis-regulatory region binding"/>
    <property type="evidence" value="ECO:0007669"/>
    <property type="project" value="TreeGrafter"/>
</dbReference>
<name>A0A366E185_9NOCA</name>